<keyword evidence="1" id="KW-0812">Transmembrane</keyword>
<evidence type="ECO:0000256" key="1">
    <source>
        <dbReference type="SAM" id="Phobius"/>
    </source>
</evidence>
<evidence type="ECO:0000313" key="2">
    <source>
        <dbReference type="EMBL" id="MCX2974571.1"/>
    </source>
</evidence>
<protein>
    <submittedName>
        <fullName evidence="2">Uncharacterized protein</fullName>
    </submittedName>
</protein>
<sequence length="154" mass="16398">MFKNKHVVIAIIVAPILSILAWVGVGQFTGEQPQLAQPGQSYPLLEKSNCRYDSGACDLENEDFKFRLTLQDGTVGSEILLTSTHPLEGVVLAVSAAGTNPIPVAMRASDGNGLEWRIALKAQPGPAERIRIAASADGSSYFADASTTFLQPRG</sequence>
<keyword evidence="1" id="KW-0472">Membrane</keyword>
<keyword evidence="1" id="KW-1133">Transmembrane helix</keyword>
<accession>A0ABT3SX46</accession>
<organism evidence="2 3">
    <name type="scientific">Candidatus Seongchinamella marina</name>
    <dbReference type="NCBI Taxonomy" id="2518990"/>
    <lineage>
        <taxon>Bacteria</taxon>
        <taxon>Pseudomonadati</taxon>
        <taxon>Pseudomonadota</taxon>
        <taxon>Gammaproteobacteria</taxon>
        <taxon>Cellvibrionales</taxon>
        <taxon>Halieaceae</taxon>
        <taxon>Seongchinamella</taxon>
    </lineage>
</organism>
<feature type="transmembrane region" description="Helical" evidence="1">
    <location>
        <begin position="7"/>
        <end position="25"/>
    </location>
</feature>
<dbReference type="Proteomes" id="UP001143307">
    <property type="component" value="Unassembled WGS sequence"/>
</dbReference>
<dbReference type="RefSeq" id="WP_279253317.1">
    <property type="nucleotide sequence ID" value="NZ_SHNP01000004.1"/>
</dbReference>
<dbReference type="EMBL" id="SHNP01000004">
    <property type="protein sequence ID" value="MCX2974571.1"/>
    <property type="molecule type" value="Genomic_DNA"/>
</dbReference>
<proteinExistence type="predicted"/>
<evidence type="ECO:0000313" key="3">
    <source>
        <dbReference type="Proteomes" id="UP001143307"/>
    </source>
</evidence>
<comment type="caution">
    <text evidence="2">The sequence shown here is derived from an EMBL/GenBank/DDBJ whole genome shotgun (WGS) entry which is preliminary data.</text>
</comment>
<keyword evidence="3" id="KW-1185">Reference proteome</keyword>
<reference evidence="2" key="1">
    <citation type="submission" date="2019-02" db="EMBL/GenBank/DDBJ databases">
        <authorList>
            <person name="Li S.-H."/>
        </authorList>
    </citation>
    <scope>NUCLEOTIDE SEQUENCE</scope>
    <source>
        <strain evidence="2">IMCC8485</strain>
    </source>
</reference>
<gene>
    <name evidence="2" type="ORF">EYC87_13335</name>
</gene>
<name>A0ABT3SX46_9GAMM</name>